<dbReference type="Pfam" id="PF01019">
    <property type="entry name" value="G_glu_transpept"/>
    <property type="match status" value="1"/>
</dbReference>
<accession>A0A5B8Z177</accession>
<proteinExistence type="inferred from homology"/>
<keyword evidence="7 11" id="KW-0012">Acyltransferase</keyword>
<keyword evidence="6 11" id="KW-0865">Zymogen</keyword>
<keyword evidence="11" id="KW-0317">Glutathione biosynthesis</keyword>
<dbReference type="InterPro" id="IPR051792">
    <property type="entry name" value="GGT_bact"/>
</dbReference>
<dbReference type="NCBIfam" id="TIGR00066">
    <property type="entry name" value="g_glut_trans"/>
    <property type="match status" value="1"/>
</dbReference>
<dbReference type="OrthoDB" id="9781342at2"/>
<comment type="catalytic activity">
    <reaction evidence="1 11">
        <text>an S-substituted glutathione + H2O = an S-substituted L-cysteinylglycine + L-glutamate</text>
        <dbReference type="Rhea" id="RHEA:59468"/>
        <dbReference type="ChEBI" id="CHEBI:15377"/>
        <dbReference type="ChEBI" id="CHEBI:29985"/>
        <dbReference type="ChEBI" id="CHEBI:90779"/>
        <dbReference type="ChEBI" id="CHEBI:143103"/>
        <dbReference type="EC" id="3.4.19.13"/>
    </reaction>
</comment>
<evidence type="ECO:0000256" key="9">
    <source>
        <dbReference type="PIRSR" id="PIRSR600101-1"/>
    </source>
</evidence>
<feature type="chain" id="PRO_5023027604" description="Glutathione hydrolase proenzyme" evidence="12">
    <location>
        <begin position="29"/>
        <end position="589"/>
    </location>
</feature>
<comment type="similarity">
    <text evidence="3 11">Belongs to the gamma-glutamyltransferase family.</text>
</comment>
<evidence type="ECO:0000256" key="3">
    <source>
        <dbReference type="ARBA" id="ARBA00009381"/>
    </source>
</evidence>
<feature type="binding site" evidence="10">
    <location>
        <position position="445"/>
    </location>
    <ligand>
        <name>L-glutamate</name>
        <dbReference type="ChEBI" id="CHEBI:29985"/>
    </ligand>
</feature>
<dbReference type="InterPro" id="IPR055262">
    <property type="entry name" value="GGT_CS"/>
</dbReference>
<comment type="pathway">
    <text evidence="11">Sulfur metabolism; glutathione metabolism.</text>
</comment>
<dbReference type="PROSITE" id="PS00462">
    <property type="entry name" value="G_GLU_TRANSPEPTIDASE"/>
    <property type="match status" value="1"/>
</dbReference>
<dbReference type="GO" id="GO:0036374">
    <property type="term" value="F:glutathione hydrolase activity"/>
    <property type="evidence" value="ECO:0007669"/>
    <property type="project" value="UniProtKB-UniRule"/>
</dbReference>
<dbReference type="STRING" id="1742359.GCA_001439625_00878"/>
<evidence type="ECO:0000313" key="13">
    <source>
        <dbReference type="EMBL" id="QED46730.1"/>
    </source>
</evidence>
<dbReference type="KEGG" id="bda:FSZ17_05255"/>
<keyword evidence="5 11" id="KW-0378">Hydrolase</keyword>
<comment type="catalytic activity">
    <reaction evidence="8 11">
        <text>an N-terminal (5-L-glutamyl)-[peptide] + an alpha-amino acid = 5-L-glutamyl amino acid + an N-terminal L-alpha-aminoacyl-[peptide]</text>
        <dbReference type="Rhea" id="RHEA:23904"/>
        <dbReference type="Rhea" id="RHEA-COMP:9780"/>
        <dbReference type="Rhea" id="RHEA-COMP:9795"/>
        <dbReference type="ChEBI" id="CHEBI:77644"/>
        <dbReference type="ChEBI" id="CHEBI:78597"/>
        <dbReference type="ChEBI" id="CHEBI:78599"/>
        <dbReference type="ChEBI" id="CHEBI:78608"/>
        <dbReference type="EC" id="2.3.2.2"/>
    </reaction>
</comment>
<keyword evidence="4 11" id="KW-0808">Transferase</keyword>
<evidence type="ECO:0000256" key="5">
    <source>
        <dbReference type="ARBA" id="ARBA00022801"/>
    </source>
</evidence>
<dbReference type="GO" id="GO:0103068">
    <property type="term" value="F:leukotriene C4 gamma-glutamyl transferase activity"/>
    <property type="evidence" value="ECO:0007669"/>
    <property type="project" value="UniProtKB-EC"/>
</dbReference>
<feature type="active site" description="Nucleophile" evidence="9">
    <location>
        <position position="403"/>
    </location>
</feature>
<feature type="binding site" evidence="10">
    <location>
        <position position="113"/>
    </location>
    <ligand>
        <name>L-glutamate</name>
        <dbReference type="ChEBI" id="CHEBI:29985"/>
    </ligand>
</feature>
<dbReference type="RefSeq" id="WP_057775941.1">
    <property type="nucleotide sequence ID" value="NZ_CP042593.1"/>
</dbReference>
<dbReference type="GO" id="GO:0006750">
    <property type="term" value="P:glutathione biosynthetic process"/>
    <property type="evidence" value="ECO:0007669"/>
    <property type="project" value="UniProtKB-KW"/>
</dbReference>
<evidence type="ECO:0000256" key="7">
    <source>
        <dbReference type="ARBA" id="ARBA00023315"/>
    </source>
</evidence>
<dbReference type="PANTHER" id="PTHR43199">
    <property type="entry name" value="GLUTATHIONE HYDROLASE"/>
    <property type="match status" value="1"/>
</dbReference>
<name>A0A5B8Z177_CYTDA</name>
<dbReference type="InterPro" id="IPR043138">
    <property type="entry name" value="GGT_lsub"/>
</dbReference>
<keyword evidence="12" id="KW-0732">Signal</keyword>
<keyword evidence="14" id="KW-1185">Reference proteome</keyword>
<dbReference type="InterPro" id="IPR043137">
    <property type="entry name" value="GGT_ssub_C"/>
</dbReference>
<evidence type="ECO:0000256" key="8">
    <source>
        <dbReference type="ARBA" id="ARBA00047417"/>
    </source>
</evidence>
<reference evidence="14" key="1">
    <citation type="submission" date="2019-08" db="EMBL/GenBank/DDBJ databases">
        <authorList>
            <person name="Zheng X."/>
        </authorList>
    </citation>
    <scope>NUCLEOTIDE SEQUENCE [LARGE SCALE GENOMIC DNA]</scope>
    <source>
        <strain evidence="14">FJAT-25496</strain>
    </source>
</reference>
<evidence type="ECO:0000256" key="2">
    <source>
        <dbReference type="ARBA" id="ARBA00001089"/>
    </source>
</evidence>
<feature type="binding site" evidence="10">
    <location>
        <begin position="464"/>
        <end position="465"/>
    </location>
    <ligand>
        <name>L-glutamate</name>
        <dbReference type="ChEBI" id="CHEBI:29985"/>
    </ligand>
</feature>
<dbReference type="InterPro" id="IPR000101">
    <property type="entry name" value="GGT_peptidase"/>
</dbReference>
<dbReference type="PANTHER" id="PTHR43199:SF1">
    <property type="entry name" value="GLUTATHIONE HYDROLASE PROENZYME"/>
    <property type="match status" value="1"/>
</dbReference>
<dbReference type="EC" id="3.4.19.13" evidence="11"/>
<sequence>MKKIWKASLAILFSALLIVGTFPFSTQAKGKKLEYDRYSQVAVGKDGMVATAHPLASEIGADVLKKGGNAIDAAVAIQFALNAVEPMMSGIGGGGFMMVYDGKTKETTIINSRERAPQGATPNMFLDKNGNPIPFAERSTGGTAVGVPGTLKGLEKALERWGTRPMQQLIDPAIKLADKGFPIDSVLAAAISDNKGTLSKTAAKDIFLPDGKPLLEGEILVQKDLAKTFKLIRSKGADAFYKGPVAEALASTVQKYGGSMTTEDLKKYKVTIDKPIWGDYQGYQIASMPPPSSGGVFLLQMLKILDDFNLSQYHVGSWQKYHLLAETMHLAYADRAAFAGDPEFVNVPLNGLLHPDYIKERQKLINLKSVNMNPTEGNPWKYESTAANYEQKKQPNDRKYGETTHFSVTDRWGNVVSYTTTIEQLFGTGIVVPGYGVVLNNELTDFDAVPGGANEVQPNKRPLSSMTPTIVFKDGKPVLTVGSPGGATIITSVLQTILHAIEYDMELKAAVEEPRIYTNNLSSYRYESGISKDVIDKLNSMGHKFGTNPVTIGNVQSILIDHKNGTFKGVADSSRNGAAIGVNLKGKKK</sequence>
<evidence type="ECO:0000256" key="4">
    <source>
        <dbReference type="ARBA" id="ARBA00022679"/>
    </source>
</evidence>
<dbReference type="InterPro" id="IPR029055">
    <property type="entry name" value="Ntn_hydrolases_N"/>
</dbReference>
<gene>
    <name evidence="13" type="primary">ggt</name>
    <name evidence="13" type="ORF">FSZ17_05255</name>
</gene>
<dbReference type="Gene3D" id="1.10.246.130">
    <property type="match status" value="1"/>
</dbReference>
<comment type="catalytic activity">
    <reaction evidence="2 11">
        <text>glutathione + H2O = L-cysteinylglycine + L-glutamate</text>
        <dbReference type="Rhea" id="RHEA:28807"/>
        <dbReference type="ChEBI" id="CHEBI:15377"/>
        <dbReference type="ChEBI" id="CHEBI:29985"/>
        <dbReference type="ChEBI" id="CHEBI:57925"/>
        <dbReference type="ChEBI" id="CHEBI:61694"/>
        <dbReference type="EC" id="3.4.19.13"/>
    </reaction>
</comment>
<dbReference type="EC" id="2.3.2.2" evidence="11"/>
<protein>
    <recommendedName>
        <fullName evidence="11">Glutathione hydrolase proenzyme</fullName>
        <ecNumber evidence="11">2.3.2.2</ecNumber>
        <ecNumber evidence="11">3.4.19.13</ecNumber>
    </recommendedName>
    <component>
        <recommendedName>
            <fullName evidence="11">Glutathione hydrolase large chain</fullName>
        </recommendedName>
    </component>
    <component>
        <recommendedName>
            <fullName evidence="11">Glutathione hydrolase small chain</fullName>
        </recommendedName>
    </component>
</protein>
<evidence type="ECO:0000256" key="6">
    <source>
        <dbReference type="ARBA" id="ARBA00023145"/>
    </source>
</evidence>
<dbReference type="EMBL" id="CP042593">
    <property type="protein sequence ID" value="QED46730.1"/>
    <property type="molecule type" value="Genomic_DNA"/>
</dbReference>
<dbReference type="AlphaFoldDB" id="A0A5B8Z177"/>
<evidence type="ECO:0000256" key="11">
    <source>
        <dbReference type="RuleBase" id="RU368036"/>
    </source>
</evidence>
<organism evidence="13 14">
    <name type="scientific">Cytobacillus dafuensis</name>
    <name type="common">Bacillus dafuensis</name>
    <dbReference type="NCBI Taxonomy" id="1742359"/>
    <lineage>
        <taxon>Bacteria</taxon>
        <taxon>Bacillati</taxon>
        <taxon>Bacillota</taxon>
        <taxon>Bacilli</taxon>
        <taxon>Bacillales</taxon>
        <taxon>Bacillaceae</taxon>
        <taxon>Cytobacillus</taxon>
    </lineage>
</organism>
<comment type="subunit">
    <text evidence="11">This enzyme consists of two polypeptide chains, which are synthesized in precursor form from a single polypeptide.</text>
</comment>
<evidence type="ECO:0000256" key="10">
    <source>
        <dbReference type="PIRSR" id="PIRSR600101-2"/>
    </source>
</evidence>
<comment type="PTM">
    <text evidence="11">Cleaved by autocatalysis into a large and a small subunit.</text>
</comment>
<feature type="binding site" evidence="10">
    <location>
        <position position="486"/>
    </location>
    <ligand>
        <name>L-glutamate</name>
        <dbReference type="ChEBI" id="CHEBI:29985"/>
    </ligand>
</feature>
<dbReference type="Gene3D" id="3.60.20.40">
    <property type="match status" value="1"/>
</dbReference>
<evidence type="ECO:0000313" key="14">
    <source>
        <dbReference type="Proteomes" id="UP000321555"/>
    </source>
</evidence>
<dbReference type="UniPathway" id="UPA00204"/>
<evidence type="ECO:0000256" key="12">
    <source>
        <dbReference type="SAM" id="SignalP"/>
    </source>
</evidence>
<feature type="signal peptide" evidence="12">
    <location>
        <begin position="1"/>
        <end position="28"/>
    </location>
</feature>
<dbReference type="GO" id="GO:0006751">
    <property type="term" value="P:glutathione catabolic process"/>
    <property type="evidence" value="ECO:0007669"/>
    <property type="project" value="UniProtKB-UniRule"/>
</dbReference>
<dbReference type="SUPFAM" id="SSF56235">
    <property type="entry name" value="N-terminal nucleophile aminohydrolases (Ntn hydrolases)"/>
    <property type="match status" value="1"/>
</dbReference>
<dbReference type="PRINTS" id="PR01210">
    <property type="entry name" value="GGTRANSPTASE"/>
</dbReference>
<dbReference type="Proteomes" id="UP000321555">
    <property type="component" value="Chromosome"/>
</dbReference>
<evidence type="ECO:0000256" key="1">
    <source>
        <dbReference type="ARBA" id="ARBA00001049"/>
    </source>
</evidence>